<organism evidence="2 3">
    <name type="scientific">Iris pallida</name>
    <name type="common">Sweet iris</name>
    <dbReference type="NCBI Taxonomy" id="29817"/>
    <lineage>
        <taxon>Eukaryota</taxon>
        <taxon>Viridiplantae</taxon>
        <taxon>Streptophyta</taxon>
        <taxon>Embryophyta</taxon>
        <taxon>Tracheophyta</taxon>
        <taxon>Spermatophyta</taxon>
        <taxon>Magnoliopsida</taxon>
        <taxon>Liliopsida</taxon>
        <taxon>Asparagales</taxon>
        <taxon>Iridaceae</taxon>
        <taxon>Iridoideae</taxon>
        <taxon>Irideae</taxon>
        <taxon>Iris</taxon>
    </lineage>
</organism>
<keyword evidence="2" id="KW-0418">Kinase</keyword>
<name>A0AAX6GCS1_IRIPA</name>
<evidence type="ECO:0000256" key="1">
    <source>
        <dbReference type="SAM" id="MobiDB-lite"/>
    </source>
</evidence>
<proteinExistence type="predicted"/>
<evidence type="ECO:0000313" key="2">
    <source>
        <dbReference type="EMBL" id="KAJ6826011.1"/>
    </source>
</evidence>
<feature type="region of interest" description="Disordered" evidence="1">
    <location>
        <begin position="1"/>
        <end position="46"/>
    </location>
</feature>
<sequence>MSSSDRSGSPSSSGRTLILAPPMTLRSSKSWKRSDLTSENRGLDWG</sequence>
<reference evidence="2" key="1">
    <citation type="journal article" date="2023" name="GigaByte">
        <title>Genome assembly of the bearded iris, Iris pallida Lam.</title>
        <authorList>
            <person name="Bruccoleri R.E."/>
            <person name="Oakeley E.J."/>
            <person name="Faust A.M.E."/>
            <person name="Altorfer M."/>
            <person name="Dessus-Babus S."/>
            <person name="Burckhardt D."/>
            <person name="Oertli M."/>
            <person name="Naumann U."/>
            <person name="Petersen F."/>
            <person name="Wong J."/>
        </authorList>
    </citation>
    <scope>NUCLEOTIDE SEQUENCE</scope>
    <source>
        <strain evidence="2">GSM-AAB239-AS_SAM_17_03QT</strain>
    </source>
</reference>
<comment type="caution">
    <text evidence="2">The sequence shown here is derived from an EMBL/GenBank/DDBJ whole genome shotgun (WGS) entry which is preliminary data.</text>
</comment>
<dbReference type="GO" id="GO:0016301">
    <property type="term" value="F:kinase activity"/>
    <property type="evidence" value="ECO:0007669"/>
    <property type="project" value="UniProtKB-KW"/>
</dbReference>
<protein>
    <submittedName>
        <fullName evidence="2">Mitogen-activated protein kinase kinase kinase NPK1-like isoform X1</fullName>
    </submittedName>
</protein>
<dbReference type="EMBL" id="JANAVB010021240">
    <property type="protein sequence ID" value="KAJ6826011.1"/>
    <property type="molecule type" value="Genomic_DNA"/>
</dbReference>
<evidence type="ECO:0000313" key="3">
    <source>
        <dbReference type="Proteomes" id="UP001140949"/>
    </source>
</evidence>
<reference evidence="2" key="2">
    <citation type="submission" date="2023-04" db="EMBL/GenBank/DDBJ databases">
        <authorList>
            <person name="Bruccoleri R.E."/>
            <person name="Oakeley E.J."/>
            <person name="Faust A.-M."/>
            <person name="Dessus-Babus S."/>
            <person name="Altorfer M."/>
            <person name="Burckhardt D."/>
            <person name="Oertli M."/>
            <person name="Naumann U."/>
            <person name="Petersen F."/>
            <person name="Wong J."/>
        </authorList>
    </citation>
    <scope>NUCLEOTIDE SEQUENCE</scope>
    <source>
        <strain evidence="2">GSM-AAB239-AS_SAM_17_03QT</strain>
        <tissue evidence="2">Leaf</tissue>
    </source>
</reference>
<gene>
    <name evidence="2" type="ORF">M6B38_375005</name>
</gene>
<accession>A0AAX6GCS1</accession>
<dbReference type="AlphaFoldDB" id="A0AAX6GCS1"/>
<feature type="compositionally biased region" description="Basic and acidic residues" evidence="1">
    <location>
        <begin position="32"/>
        <end position="46"/>
    </location>
</feature>
<keyword evidence="2" id="KW-0808">Transferase</keyword>
<feature type="compositionally biased region" description="Low complexity" evidence="1">
    <location>
        <begin position="1"/>
        <end position="15"/>
    </location>
</feature>
<keyword evidence="3" id="KW-1185">Reference proteome</keyword>
<dbReference type="Proteomes" id="UP001140949">
    <property type="component" value="Unassembled WGS sequence"/>
</dbReference>